<dbReference type="EMBL" id="CAJPVI010000029">
    <property type="protein sequence ID" value="CAG2153790.1"/>
    <property type="molecule type" value="Genomic_DNA"/>
</dbReference>
<dbReference type="InterPro" id="IPR036388">
    <property type="entry name" value="WH-like_DNA-bd_sf"/>
</dbReference>
<evidence type="ECO:0000313" key="6">
    <source>
        <dbReference type="Proteomes" id="UP000672657"/>
    </source>
</evidence>
<dbReference type="PANTHER" id="PTHR16305:SF28">
    <property type="entry name" value="GUANYLATE CYCLASE DOMAIN-CONTAINING PROTEIN"/>
    <property type="match status" value="1"/>
</dbReference>
<evidence type="ECO:0000256" key="1">
    <source>
        <dbReference type="ARBA" id="ARBA00022741"/>
    </source>
</evidence>
<evidence type="ECO:0000259" key="4">
    <source>
        <dbReference type="PROSITE" id="PS50125"/>
    </source>
</evidence>
<keyword evidence="3" id="KW-0802">TPR repeat</keyword>
<evidence type="ECO:0000313" key="5">
    <source>
        <dbReference type="EMBL" id="CAG2153790.1"/>
    </source>
</evidence>
<dbReference type="PANTHER" id="PTHR16305">
    <property type="entry name" value="TESTICULAR SOLUBLE ADENYLYL CYCLASE"/>
    <property type="match status" value="1"/>
</dbReference>
<dbReference type="Pfam" id="PF13191">
    <property type="entry name" value="AAA_16"/>
    <property type="match status" value="1"/>
</dbReference>
<dbReference type="InterPro" id="IPR011990">
    <property type="entry name" value="TPR-like_helical_dom_sf"/>
</dbReference>
<sequence>MKVAPGGLDSLRATLHLTHDMTRLKIEVLGGLQIRLAGQHGSPAFPTRKSKAILVYLALSPGMLRSREQLASVFWERSAEEQARASLRQTLSSLRRILPNAPPLLSAESDAVWLDEQSVEVDALQFRRLATDRSSDALANAIALYRGALLDGFGLREEPFEQWMILERRWFHERAVDVLTELVDLYEQSGELDQAIATASRVLTLDPTLEWAHAVLMKLYARTGRRNAAVRQYQECVRALNIELGIAPAESTQRLAAQIQRDADADREPAGSAMVVENLASQTASASRTGYEAGNATFLPAERKHLSVLCARVRQPVSVTDHETALERVDAVLKAMSDAVQRFGGLVTQVRSDGVTALFGAPVAREEHAVEACYAALAMRERISELIDRSLEVRIGVHSGEAVVRTIGEGGSQHYDALGAVPQVANQIDVALAAGEIGVSADTVRCAEGFIQLSDDPARPLPGAAPRIDIFLLRTKSELHLRWNARTVRGLTRFVGRDAEMCGLRGMLERAGRGAGQVCAIVGEPGVGKSRLVHEFVNSEQAAGWTIVETGATSRDSSAIYLPLANLLRTWFRIAARDSLAEAAGKLHRGVEAVDPALASACPALSAMLDLPPDDPQWDMASPPQKRKLTLEAVASFVICASDHHPLILVVEDLHWIDEGTQAALDHLVDFIGALRVLLLVTHRPEYRHTWSGKSYFSQIHVDSLDAESAKVLLQTLLGDGSELSTLRRRLIERTGCTPLFLEESVRALADTGALVGRKGAYQMARTIDTPDIPSTVHAVLASRIDRLSTQQKSLMQMASVIGQEFSVDVLQPIADLDRERLLDLLAELQAAEFLYQTRLLPHQQYTFKHALTHRVAYASVLKERRRSMHVRLVDVIEQLYAQRLDEHVERLAHHAIAGELWDKAIHYLYQSAGKALQRFAYQQAVDHLIQGLGIIGTLPPSPALLRQELEYQKVLGVTMMAAKGWAAKEVLDAYTQARTLCEALGDKGELFTALRGEGQYRMIRGESEIARELGNRCVALTAGSHDHGMQIETHHLFWTNSFFMGEYATSEFHSSKGMALYEQERDHALTFKYSGHDPGVCCRCFAALAECLRGYPDKALSVCHEALGLAQDLGHPLTTALVYWTCSFAHILRGEPELARQWAVREISICDDYMLPLLLSQGQFQLGWSVAQTGDLDEGIERMREGISAISATGAEMGRPYFNALLGEALGRAGKPEAGLAEIERALATVNQHGGRFQLSEILRLKAELLATGRFAKQDEILAILHEAIAIAQRQGASLPALRAALSLARQLAATGDMQNAYAVLQPACDSIRERSNLVDIAAAQRLLAEIKQR</sequence>
<dbReference type="Gene3D" id="3.40.50.300">
    <property type="entry name" value="P-loop containing nucleotide triphosphate hydrolases"/>
    <property type="match status" value="1"/>
</dbReference>
<evidence type="ECO:0000256" key="2">
    <source>
        <dbReference type="ARBA" id="ARBA00022840"/>
    </source>
</evidence>
<dbReference type="SUPFAM" id="SSF55073">
    <property type="entry name" value="Nucleotide cyclase"/>
    <property type="match status" value="1"/>
</dbReference>
<keyword evidence="6" id="KW-1185">Reference proteome</keyword>
<dbReference type="Proteomes" id="UP000672657">
    <property type="component" value="Unassembled WGS sequence"/>
</dbReference>
<feature type="domain" description="Guanylate cyclase" evidence="4">
    <location>
        <begin position="297"/>
        <end position="429"/>
    </location>
</feature>
<dbReference type="InterPro" id="IPR001054">
    <property type="entry name" value="A/G_cyclase"/>
</dbReference>
<dbReference type="InterPro" id="IPR029787">
    <property type="entry name" value="Nucleotide_cyclase"/>
</dbReference>
<dbReference type="InterPro" id="IPR005158">
    <property type="entry name" value="BTAD"/>
</dbReference>
<dbReference type="InterPro" id="IPR019734">
    <property type="entry name" value="TPR_rpt"/>
</dbReference>
<accession>A0ABN7Q9I7</accession>
<keyword evidence="1" id="KW-0547">Nucleotide-binding</keyword>
<dbReference type="InterPro" id="IPR027417">
    <property type="entry name" value="P-loop_NTPase"/>
</dbReference>
<feature type="repeat" description="TPR" evidence="3">
    <location>
        <begin position="176"/>
        <end position="209"/>
    </location>
</feature>
<organism evidence="5 6">
    <name type="scientific">Cupriavidus numazuensis</name>
    <dbReference type="NCBI Taxonomy" id="221992"/>
    <lineage>
        <taxon>Bacteria</taxon>
        <taxon>Pseudomonadati</taxon>
        <taxon>Pseudomonadota</taxon>
        <taxon>Betaproteobacteria</taxon>
        <taxon>Burkholderiales</taxon>
        <taxon>Burkholderiaceae</taxon>
        <taxon>Cupriavidus</taxon>
    </lineage>
</organism>
<evidence type="ECO:0000256" key="3">
    <source>
        <dbReference type="PROSITE-ProRule" id="PRU00339"/>
    </source>
</evidence>
<keyword evidence="2" id="KW-0067">ATP-binding</keyword>
<name>A0ABN7Q9I7_9BURK</name>
<dbReference type="SUPFAM" id="SSF46894">
    <property type="entry name" value="C-terminal effector domain of the bipartite response regulators"/>
    <property type="match status" value="1"/>
</dbReference>
<dbReference type="SMART" id="SM00044">
    <property type="entry name" value="CYCc"/>
    <property type="match status" value="1"/>
</dbReference>
<dbReference type="PROSITE" id="PS50125">
    <property type="entry name" value="GUANYLATE_CYCLASE_2"/>
    <property type="match status" value="1"/>
</dbReference>
<comment type="caution">
    <text evidence="5">The sequence shown here is derived from an EMBL/GenBank/DDBJ whole genome shotgun (WGS) entry which is preliminary data.</text>
</comment>
<protein>
    <recommendedName>
        <fullName evidence="4">Guanylate cyclase domain-containing protein</fullName>
    </recommendedName>
</protein>
<dbReference type="Pfam" id="PF03704">
    <property type="entry name" value="BTAD"/>
    <property type="match status" value="1"/>
</dbReference>
<reference evidence="5 6" key="1">
    <citation type="submission" date="2021-03" db="EMBL/GenBank/DDBJ databases">
        <authorList>
            <person name="Peeters C."/>
        </authorList>
    </citation>
    <scope>NUCLEOTIDE SEQUENCE [LARGE SCALE GENOMIC DNA]</scope>
    <source>
        <strain evidence="5 6">LMG 26411</strain>
    </source>
</reference>
<dbReference type="SUPFAM" id="SSF52540">
    <property type="entry name" value="P-loop containing nucleoside triphosphate hydrolases"/>
    <property type="match status" value="1"/>
</dbReference>
<proteinExistence type="predicted"/>
<dbReference type="CDD" id="cd07302">
    <property type="entry name" value="CHD"/>
    <property type="match status" value="1"/>
</dbReference>
<dbReference type="PROSITE" id="PS50005">
    <property type="entry name" value="TPR"/>
    <property type="match status" value="1"/>
</dbReference>
<dbReference type="SUPFAM" id="SSF48452">
    <property type="entry name" value="TPR-like"/>
    <property type="match status" value="2"/>
</dbReference>
<dbReference type="Gene3D" id="1.10.10.10">
    <property type="entry name" value="Winged helix-like DNA-binding domain superfamily/Winged helix DNA-binding domain"/>
    <property type="match status" value="1"/>
</dbReference>
<dbReference type="RefSeq" id="WP_244873960.1">
    <property type="nucleotide sequence ID" value="NZ_CAJPVI010000029.1"/>
</dbReference>
<dbReference type="InterPro" id="IPR016032">
    <property type="entry name" value="Sig_transdc_resp-reg_C-effctor"/>
</dbReference>
<dbReference type="Pfam" id="PF00211">
    <property type="entry name" value="Guanylate_cyc"/>
    <property type="match status" value="1"/>
</dbReference>
<dbReference type="Gene3D" id="1.25.40.10">
    <property type="entry name" value="Tetratricopeptide repeat domain"/>
    <property type="match status" value="2"/>
</dbReference>
<dbReference type="InterPro" id="IPR041664">
    <property type="entry name" value="AAA_16"/>
</dbReference>
<dbReference type="SMART" id="SM01043">
    <property type="entry name" value="BTAD"/>
    <property type="match status" value="1"/>
</dbReference>
<dbReference type="Gene3D" id="3.30.70.1230">
    <property type="entry name" value="Nucleotide cyclase"/>
    <property type="match status" value="1"/>
</dbReference>
<gene>
    <name evidence="5" type="ORF">LMG26411_04467</name>
</gene>